<dbReference type="PRINTS" id="PR00823">
    <property type="entry name" value="PANCLIPASE"/>
</dbReference>
<dbReference type="EMBL" id="HAHE01000450">
    <property type="protein sequence ID" value="SNX36428.1"/>
    <property type="molecule type" value="Transcribed_RNA"/>
</dbReference>
<dbReference type="InterPro" id="IPR000734">
    <property type="entry name" value="TAG_lipase"/>
</dbReference>
<comment type="similarity">
    <text evidence="2 6">Belongs to the AB hydrolase superfamily. Lipase family.</text>
</comment>
<feature type="chain" id="PRO_5012655068" evidence="7">
    <location>
        <begin position="18"/>
        <end position="406"/>
    </location>
</feature>
<dbReference type="ESTHER" id="ereci-a0a2d0pcl7">
    <property type="family name" value="Pancreatic_lipase"/>
</dbReference>
<reference evidence="9" key="2">
    <citation type="submission" date="2017-10" db="EMBL/GenBank/DDBJ databases">
        <title>Unravelling the molecular evolution of spider venoms.</title>
        <authorList>
            <person name="Pineda S."/>
        </authorList>
    </citation>
    <scope>NUCLEOTIDE SEQUENCE</scope>
</reference>
<dbReference type="GO" id="GO:0004806">
    <property type="term" value="F:triacylglycerol lipase activity"/>
    <property type="evidence" value="ECO:0007669"/>
    <property type="project" value="InterPro"/>
</dbReference>
<feature type="domain" description="Lipase" evidence="8">
    <location>
        <begin position="326"/>
        <end position="402"/>
    </location>
</feature>
<dbReference type="AlphaFoldDB" id="A0A2D0PCP2"/>
<dbReference type="Gene3D" id="3.40.50.1820">
    <property type="entry name" value="alpha/beta hydrolase"/>
    <property type="match status" value="1"/>
</dbReference>
<dbReference type="InterPro" id="IPR033906">
    <property type="entry name" value="Lipase_N"/>
</dbReference>
<dbReference type="InterPro" id="IPR016272">
    <property type="entry name" value="Lipase_LIPH"/>
</dbReference>
<evidence type="ECO:0000259" key="8">
    <source>
        <dbReference type="Pfam" id="PF00151"/>
    </source>
</evidence>
<dbReference type="CDD" id="cd00707">
    <property type="entry name" value="Pancreat_lipase_like"/>
    <property type="match status" value="1"/>
</dbReference>
<evidence type="ECO:0000256" key="4">
    <source>
        <dbReference type="ARBA" id="ARBA00023157"/>
    </source>
</evidence>
<name>A0A2D0PCP2_ERECI</name>
<keyword evidence="3" id="KW-0964">Secreted</keyword>
<dbReference type="InterPro" id="IPR002331">
    <property type="entry name" value="Lipase_panc"/>
</dbReference>
<reference evidence="9" key="1">
    <citation type="submission" date="2017-05" db="EMBL/GenBank/DDBJ databases">
        <authorList>
            <person name="Song R."/>
            <person name="Chenine A.L."/>
            <person name="Ruprecht R.M."/>
        </authorList>
    </citation>
    <scope>NUCLEOTIDE SEQUENCE</scope>
</reference>
<evidence type="ECO:0000256" key="6">
    <source>
        <dbReference type="RuleBase" id="RU004262"/>
    </source>
</evidence>
<accession>A0A2D0PCP2</accession>
<dbReference type="GO" id="GO:0046872">
    <property type="term" value="F:metal ion binding"/>
    <property type="evidence" value="ECO:0007669"/>
    <property type="project" value="UniProtKB-KW"/>
</dbReference>
<dbReference type="PANTHER" id="PTHR11610">
    <property type="entry name" value="LIPASE"/>
    <property type="match status" value="1"/>
</dbReference>
<feature type="binding site" evidence="5">
    <location>
        <position position="240"/>
    </location>
    <ligand>
        <name>Ca(2+)</name>
        <dbReference type="ChEBI" id="CHEBI:29108"/>
    </ligand>
</feature>
<dbReference type="PRINTS" id="PR00821">
    <property type="entry name" value="TAGLIPASE"/>
</dbReference>
<comment type="subcellular location">
    <subcellularLocation>
        <location evidence="1">Secreted</location>
    </subcellularLocation>
</comment>
<evidence type="ECO:0000256" key="1">
    <source>
        <dbReference type="ARBA" id="ARBA00004613"/>
    </source>
</evidence>
<dbReference type="SUPFAM" id="SSF53474">
    <property type="entry name" value="alpha/beta-Hydrolases"/>
    <property type="match status" value="1"/>
</dbReference>
<feature type="signal peptide" evidence="7">
    <location>
        <begin position="1"/>
        <end position="17"/>
    </location>
</feature>
<proteinExistence type="inferred from homology"/>
<evidence type="ECO:0000313" key="9">
    <source>
        <dbReference type="EMBL" id="SNX36428.1"/>
    </source>
</evidence>
<evidence type="ECO:0000256" key="3">
    <source>
        <dbReference type="ARBA" id="ARBA00022525"/>
    </source>
</evidence>
<protein>
    <submittedName>
        <fullName evidence="9">U49-Eretoxin-Ek1e_1</fullName>
    </submittedName>
</protein>
<dbReference type="GO" id="GO:0016042">
    <property type="term" value="P:lipid catabolic process"/>
    <property type="evidence" value="ECO:0007669"/>
    <property type="project" value="TreeGrafter"/>
</dbReference>
<organism evidence="9">
    <name type="scientific">Eresus cinnaberinus</name>
    <name type="common">Ladybird spider</name>
    <name type="synonym">Eresus kollari</name>
    <dbReference type="NCBI Taxonomy" id="175337"/>
    <lineage>
        <taxon>Eukaryota</taxon>
        <taxon>Metazoa</taxon>
        <taxon>Ecdysozoa</taxon>
        <taxon>Arthropoda</taxon>
        <taxon>Chelicerata</taxon>
        <taxon>Arachnida</taxon>
        <taxon>Araneae</taxon>
        <taxon>Araneomorphae</taxon>
        <taxon>Entelegynae</taxon>
        <taxon>Eresoidea</taxon>
        <taxon>Eresidae</taxon>
        <taxon>Eresus</taxon>
    </lineage>
</organism>
<dbReference type="InterPro" id="IPR029058">
    <property type="entry name" value="AB_hydrolase_fold"/>
</dbReference>
<keyword evidence="5" id="KW-0479">Metal-binding</keyword>
<feature type="domain" description="Lipase" evidence="8">
    <location>
        <begin position="38"/>
        <end position="295"/>
    </location>
</feature>
<keyword evidence="4" id="KW-1015">Disulfide bond</keyword>
<feature type="binding site" evidence="5">
    <location>
        <position position="237"/>
    </location>
    <ligand>
        <name>Ca(2+)</name>
        <dbReference type="ChEBI" id="CHEBI:29108"/>
    </ligand>
</feature>
<keyword evidence="7" id="KW-0732">Signal</keyword>
<dbReference type="InterPro" id="IPR013818">
    <property type="entry name" value="Lipase"/>
</dbReference>
<keyword evidence="5" id="KW-0106">Calcium</keyword>
<dbReference type="PANTHER" id="PTHR11610:SF173">
    <property type="entry name" value="LIPASE DOMAIN-CONTAINING PROTEIN-RELATED"/>
    <property type="match status" value="1"/>
</dbReference>
<dbReference type="GO" id="GO:0005615">
    <property type="term" value="C:extracellular space"/>
    <property type="evidence" value="ECO:0007669"/>
    <property type="project" value="TreeGrafter"/>
</dbReference>
<dbReference type="PIRSF" id="PIRSF000865">
    <property type="entry name" value="Lipoprotein_lipase_LIPH"/>
    <property type="match status" value="1"/>
</dbReference>
<evidence type="ECO:0000256" key="2">
    <source>
        <dbReference type="ARBA" id="ARBA00010701"/>
    </source>
</evidence>
<evidence type="ECO:0000256" key="7">
    <source>
        <dbReference type="SAM" id="SignalP"/>
    </source>
</evidence>
<sequence>MKFAVGILLAVVTVVRGNVPHDPLTVTFRVQEATERSEVCMDELGCFERGHPFDSPRLQRFISSEPESREKIGTEFRFYSPTNDMIPQYITNLNFSSWSINDSGFNDAANTFFIIHDFLDGNAVWSEVLRTAILDKQKSNVFIVDWSNGAGPRYEQAVANIRVVGAEVGRFIQNLKNSTKLNPLNTVHIIGHGLGAHAAGYAGKWIQTQAKSLVSRITGLDPSGPFFKGVDPTVRLDKSDASFVDVIHTNKPSNLITGFGIEEAIGDVDYYPNGGEYQPGCEKELMVKNVNEDEFLSYTNVDVILQEYMHKGMVVKAAMPTVPQHVCSHRRAYELFIASFDEDCKFEARHCKDIDDYWMQECDSCRIEGCLRMGYYIDEDIYKWEKTDDMEYYLTTRSTWPYCFGK</sequence>
<dbReference type="Pfam" id="PF00151">
    <property type="entry name" value="Lipase"/>
    <property type="match status" value="2"/>
</dbReference>
<feature type="binding site" evidence="5">
    <location>
        <position position="235"/>
    </location>
    <ligand>
        <name>Ca(2+)</name>
        <dbReference type="ChEBI" id="CHEBI:29108"/>
    </ligand>
</feature>
<evidence type="ECO:0000256" key="5">
    <source>
        <dbReference type="PIRSR" id="PIRSR000865-2"/>
    </source>
</evidence>